<name>A0A9P8PK40_WICPI</name>
<dbReference type="Proteomes" id="UP000774326">
    <property type="component" value="Unassembled WGS sequence"/>
</dbReference>
<sequence>MMDPMSESMSWSWSWSSSVFETYSAAVLSPITPSSKSECLITVVFKPAVVSLELTLWETSLTINPGLKLLNLMFALYKERINPGSILV</sequence>
<reference evidence="1" key="2">
    <citation type="submission" date="2021-01" db="EMBL/GenBank/DDBJ databases">
        <authorList>
            <person name="Schikora-Tamarit M.A."/>
        </authorList>
    </citation>
    <scope>NUCLEOTIDE SEQUENCE</scope>
    <source>
        <strain evidence="1">CBS2887</strain>
    </source>
</reference>
<evidence type="ECO:0000313" key="1">
    <source>
        <dbReference type="EMBL" id="KAH3672985.1"/>
    </source>
</evidence>
<keyword evidence="2" id="KW-1185">Reference proteome</keyword>
<gene>
    <name evidence="1" type="ORF">WICPIJ_009957</name>
</gene>
<protein>
    <submittedName>
        <fullName evidence="1">Uncharacterized protein</fullName>
    </submittedName>
</protein>
<organism evidence="1 2">
    <name type="scientific">Wickerhamomyces pijperi</name>
    <name type="common">Yeast</name>
    <name type="synonym">Pichia pijperi</name>
    <dbReference type="NCBI Taxonomy" id="599730"/>
    <lineage>
        <taxon>Eukaryota</taxon>
        <taxon>Fungi</taxon>
        <taxon>Dikarya</taxon>
        <taxon>Ascomycota</taxon>
        <taxon>Saccharomycotina</taxon>
        <taxon>Saccharomycetes</taxon>
        <taxon>Phaffomycetales</taxon>
        <taxon>Wickerhamomycetaceae</taxon>
        <taxon>Wickerhamomyces</taxon>
    </lineage>
</organism>
<evidence type="ECO:0000313" key="2">
    <source>
        <dbReference type="Proteomes" id="UP000774326"/>
    </source>
</evidence>
<proteinExistence type="predicted"/>
<comment type="caution">
    <text evidence="1">The sequence shown here is derived from an EMBL/GenBank/DDBJ whole genome shotgun (WGS) entry which is preliminary data.</text>
</comment>
<accession>A0A9P8PK40</accession>
<reference evidence="1" key="1">
    <citation type="journal article" date="2021" name="Open Biol.">
        <title>Shared evolutionary footprints suggest mitochondrial oxidative damage underlies multiple complex I losses in fungi.</title>
        <authorList>
            <person name="Schikora-Tamarit M.A."/>
            <person name="Marcet-Houben M."/>
            <person name="Nosek J."/>
            <person name="Gabaldon T."/>
        </authorList>
    </citation>
    <scope>NUCLEOTIDE SEQUENCE</scope>
    <source>
        <strain evidence="1">CBS2887</strain>
    </source>
</reference>
<dbReference type="AlphaFoldDB" id="A0A9P8PK40"/>
<dbReference type="EMBL" id="JAEUBG010005724">
    <property type="protein sequence ID" value="KAH3672985.1"/>
    <property type="molecule type" value="Genomic_DNA"/>
</dbReference>